<dbReference type="AlphaFoldDB" id="A0A9W3CC53"/>
<dbReference type="GeneID" id="130499121"/>
<dbReference type="KEGG" id="rsz:130499121"/>
<organism evidence="1 2">
    <name type="scientific">Raphanus sativus</name>
    <name type="common">Radish</name>
    <name type="synonym">Raphanus raphanistrum var. sativus</name>
    <dbReference type="NCBI Taxonomy" id="3726"/>
    <lineage>
        <taxon>Eukaryota</taxon>
        <taxon>Viridiplantae</taxon>
        <taxon>Streptophyta</taxon>
        <taxon>Embryophyta</taxon>
        <taxon>Tracheophyta</taxon>
        <taxon>Spermatophyta</taxon>
        <taxon>Magnoliopsida</taxon>
        <taxon>eudicotyledons</taxon>
        <taxon>Gunneridae</taxon>
        <taxon>Pentapetalae</taxon>
        <taxon>rosids</taxon>
        <taxon>malvids</taxon>
        <taxon>Brassicales</taxon>
        <taxon>Brassicaceae</taxon>
        <taxon>Brassiceae</taxon>
        <taxon>Raphanus</taxon>
    </lineage>
</organism>
<evidence type="ECO:0000313" key="2">
    <source>
        <dbReference type="RefSeq" id="XP_056849008.1"/>
    </source>
</evidence>
<dbReference type="PANTHER" id="PTHR48465:SF1">
    <property type="entry name" value="PROTEIN SSUH2 HOMOLOG"/>
    <property type="match status" value="1"/>
</dbReference>
<reference evidence="1" key="1">
    <citation type="journal article" date="2019" name="Database">
        <title>The radish genome database (RadishGD): an integrated information resource for radish genomics.</title>
        <authorList>
            <person name="Yu H.J."/>
            <person name="Baek S."/>
            <person name="Lee Y.J."/>
            <person name="Cho A."/>
            <person name="Mun J.H."/>
        </authorList>
    </citation>
    <scope>NUCLEOTIDE SEQUENCE [LARGE SCALE GENOMIC DNA]</scope>
    <source>
        <strain evidence="1">cv. WK10039</strain>
    </source>
</reference>
<dbReference type="Proteomes" id="UP000504610">
    <property type="component" value="Chromosome 8"/>
</dbReference>
<gene>
    <name evidence="2" type="primary">LOC130499121</name>
</gene>
<name>A0A9W3CC53_RAPSA</name>
<dbReference type="RefSeq" id="XP_056849008.1">
    <property type="nucleotide sequence ID" value="XM_056993028.1"/>
</dbReference>
<sequence>MGYDNESLTWHVVIGSLSLSRLLRYLSLVFSALLIFSGKCRLKFWYLNHEVRAGVTVEEVRSASPVSDPPPLYPPVLTTPISLPTPEAIGYPSAQQVMSFKGKPTDKRQLLDEIEIRELRIDHIDHRCCWGSRPARTWKIRAVVCS</sequence>
<dbReference type="PANTHER" id="PTHR48465">
    <property type="entry name" value="PROTEIN SSUH2 HOMOLOG"/>
    <property type="match status" value="1"/>
</dbReference>
<dbReference type="InterPro" id="IPR052789">
    <property type="entry name" value="SSUH2_homolog"/>
</dbReference>
<evidence type="ECO:0000313" key="1">
    <source>
        <dbReference type="Proteomes" id="UP000504610"/>
    </source>
</evidence>
<keyword evidence="1" id="KW-1185">Reference proteome</keyword>
<proteinExistence type="predicted"/>
<reference evidence="2" key="2">
    <citation type="submission" date="2025-08" db="UniProtKB">
        <authorList>
            <consortium name="RefSeq"/>
        </authorList>
    </citation>
    <scope>IDENTIFICATION</scope>
    <source>
        <tissue evidence="2">Leaf</tissue>
    </source>
</reference>
<dbReference type="OrthoDB" id="3355217at2759"/>
<protein>
    <submittedName>
        <fullName evidence="2">Uncharacterized protein LOC130499121</fullName>
    </submittedName>
</protein>
<accession>A0A9W3CC53</accession>